<protein>
    <submittedName>
        <fullName evidence="1">Uncharacterized protein</fullName>
    </submittedName>
</protein>
<organism evidence="1 2">
    <name type="scientific">Dermacentor silvarum</name>
    <name type="common">Tick</name>
    <dbReference type="NCBI Taxonomy" id="543639"/>
    <lineage>
        <taxon>Eukaryota</taxon>
        <taxon>Metazoa</taxon>
        <taxon>Ecdysozoa</taxon>
        <taxon>Arthropoda</taxon>
        <taxon>Chelicerata</taxon>
        <taxon>Arachnida</taxon>
        <taxon>Acari</taxon>
        <taxon>Parasitiformes</taxon>
        <taxon>Ixodida</taxon>
        <taxon>Ixodoidea</taxon>
        <taxon>Ixodidae</taxon>
        <taxon>Rhipicephalinae</taxon>
        <taxon>Dermacentor</taxon>
    </lineage>
</organism>
<evidence type="ECO:0000313" key="1">
    <source>
        <dbReference type="EMBL" id="KAH7948929.1"/>
    </source>
</evidence>
<sequence>MAGETNGNAHEMEIENNSQDSTVDQSNMEFDENSGKTLSQAGPWFQAIKARKNKKSPNEDRIQEGGKQGNSQNQQGGLNARSNPRVESSMQANSNQQLRGVVHGITACTTEKRLAELLAANNCGILHARMLGKSTSAVITFEGPHVPFYVKVASSYTRCRPYRRSVQYCKACGEIGHRQDVCPNPDKPICNRCGVQNPQADHDCQFQCKLCGLPHETASKECEKRLKPRPPPLYVRERSKSRGRQPSITRETSSSSSEYGTNKPQQDQQKISWAEVIASSKSTTDPFPSLPTQERNSRYEETISSLRRQNADLMKRNEGLMKRLEEQERRQEERDRRAQAREQALEVKLQHLIEQLQKQQEPTTTLTPPREHTPPIEDLESGIEHKMNKARIEDKAELRNEFRVELAQAVDTLSKSVAATVQAAVQTLRQEITQMGNELSQRISILEKDKEQARKKPKYPIREAQMNETLGSQDGE</sequence>
<dbReference type="EMBL" id="CM023474">
    <property type="protein sequence ID" value="KAH7948929.1"/>
    <property type="molecule type" value="Genomic_DNA"/>
</dbReference>
<keyword evidence="2" id="KW-1185">Reference proteome</keyword>
<reference evidence="1" key="1">
    <citation type="submission" date="2020-05" db="EMBL/GenBank/DDBJ databases">
        <title>Large-scale comparative analyses of tick genomes elucidate their genetic diversity and vector capacities.</title>
        <authorList>
            <person name="Jia N."/>
            <person name="Wang J."/>
            <person name="Shi W."/>
            <person name="Du L."/>
            <person name="Sun Y."/>
            <person name="Zhan W."/>
            <person name="Jiang J."/>
            <person name="Wang Q."/>
            <person name="Zhang B."/>
            <person name="Ji P."/>
            <person name="Sakyi L.B."/>
            <person name="Cui X."/>
            <person name="Yuan T."/>
            <person name="Jiang B."/>
            <person name="Yang W."/>
            <person name="Lam T.T.-Y."/>
            <person name="Chang Q."/>
            <person name="Ding S."/>
            <person name="Wang X."/>
            <person name="Zhu J."/>
            <person name="Ruan X."/>
            <person name="Zhao L."/>
            <person name="Wei J."/>
            <person name="Que T."/>
            <person name="Du C."/>
            <person name="Cheng J."/>
            <person name="Dai P."/>
            <person name="Han X."/>
            <person name="Huang E."/>
            <person name="Gao Y."/>
            <person name="Liu J."/>
            <person name="Shao H."/>
            <person name="Ye R."/>
            <person name="Li L."/>
            <person name="Wei W."/>
            <person name="Wang X."/>
            <person name="Wang C."/>
            <person name="Yang T."/>
            <person name="Huo Q."/>
            <person name="Li W."/>
            <person name="Guo W."/>
            <person name="Chen H."/>
            <person name="Zhou L."/>
            <person name="Ni X."/>
            <person name="Tian J."/>
            <person name="Zhou Y."/>
            <person name="Sheng Y."/>
            <person name="Liu T."/>
            <person name="Pan Y."/>
            <person name="Xia L."/>
            <person name="Li J."/>
            <person name="Zhao F."/>
            <person name="Cao W."/>
        </authorList>
    </citation>
    <scope>NUCLEOTIDE SEQUENCE</scope>
    <source>
        <strain evidence="1">Dsil-2018</strain>
    </source>
</reference>
<accession>A0ACB8CPJ8</accession>
<evidence type="ECO:0000313" key="2">
    <source>
        <dbReference type="Proteomes" id="UP000821865"/>
    </source>
</evidence>
<dbReference type="Proteomes" id="UP000821865">
    <property type="component" value="Chromosome 5"/>
</dbReference>
<comment type="caution">
    <text evidence="1">The sequence shown here is derived from an EMBL/GenBank/DDBJ whole genome shotgun (WGS) entry which is preliminary data.</text>
</comment>
<gene>
    <name evidence="1" type="ORF">HPB49_003567</name>
</gene>
<proteinExistence type="predicted"/>
<name>A0ACB8CPJ8_DERSI</name>